<name>A0ABR3N4D9_9TELE</name>
<reference evidence="11 12" key="1">
    <citation type="submission" date="2023-09" db="EMBL/GenBank/DDBJ databases">
        <authorList>
            <person name="Wang M."/>
        </authorList>
    </citation>
    <scope>NUCLEOTIDE SEQUENCE [LARGE SCALE GENOMIC DNA]</scope>
    <source>
        <strain evidence="11">GT-2023</strain>
        <tissue evidence="11">Liver</tissue>
    </source>
</reference>
<evidence type="ECO:0000256" key="9">
    <source>
        <dbReference type="SAM" id="Phobius"/>
    </source>
</evidence>
<feature type="transmembrane region" description="Helical" evidence="9">
    <location>
        <begin position="167"/>
        <end position="192"/>
    </location>
</feature>
<evidence type="ECO:0000256" key="1">
    <source>
        <dbReference type="ARBA" id="ARBA00004141"/>
    </source>
</evidence>
<evidence type="ECO:0000259" key="10">
    <source>
        <dbReference type="PROSITE" id="PS50262"/>
    </source>
</evidence>
<keyword evidence="5 9" id="KW-0472">Membrane</keyword>
<feature type="domain" description="G-protein coupled receptors family 1 profile" evidence="10">
    <location>
        <begin position="23"/>
        <end position="233"/>
    </location>
</feature>
<dbReference type="Proteomes" id="UP001558613">
    <property type="component" value="Unassembled WGS sequence"/>
</dbReference>
<proteinExistence type="predicted"/>
<sequence>MNTTYSGNQTSLLVLTCTDSYPGNFIILSVTVFQILVLLPIHTWVLWLGTSDIRKGGNLATSDIFTANLSLLELMSILLFLSTLVAFALNFQHTLLLTMFFSGSYMVGRPFTNCLICVERYIAVAHPVIYRSPATVKHRYIGAGLVWLLTLSYGGFIILTFPDPPVAAYLVSLSVNLLVITACSLGVLKILLKPNPGETQKEGKYHQKKRAFVIITSILVSISVAYGMDMLIYSMKKYVNYDAFCVMMGSNMWLIQGIGLIQPFLYLSKLGKFSCIKG</sequence>
<dbReference type="InterPro" id="IPR017452">
    <property type="entry name" value="GPCR_Rhodpsn_7TM"/>
</dbReference>
<gene>
    <name evidence="11" type="ORF">QQF64_030737</name>
</gene>
<comment type="caution">
    <text evidence="11">The sequence shown here is derived from an EMBL/GenBank/DDBJ whole genome shotgun (WGS) entry which is preliminary data.</text>
</comment>
<keyword evidence="3 9" id="KW-1133">Transmembrane helix</keyword>
<evidence type="ECO:0000256" key="5">
    <source>
        <dbReference type="ARBA" id="ARBA00023136"/>
    </source>
</evidence>
<keyword evidence="6" id="KW-0675">Receptor</keyword>
<evidence type="ECO:0000256" key="2">
    <source>
        <dbReference type="ARBA" id="ARBA00022692"/>
    </source>
</evidence>
<keyword evidence="4" id="KW-0297">G-protein coupled receptor</keyword>
<dbReference type="SUPFAM" id="SSF81321">
    <property type="entry name" value="Family A G protein-coupled receptor-like"/>
    <property type="match status" value="1"/>
</dbReference>
<feature type="transmembrane region" description="Helical" evidence="9">
    <location>
        <begin position="139"/>
        <end position="161"/>
    </location>
</feature>
<evidence type="ECO:0000313" key="12">
    <source>
        <dbReference type="Proteomes" id="UP001558613"/>
    </source>
</evidence>
<comment type="subcellular location">
    <subcellularLocation>
        <location evidence="1">Membrane</location>
        <topology evidence="1">Multi-pass membrane protein</topology>
    </subcellularLocation>
</comment>
<protein>
    <recommendedName>
        <fullName evidence="10">G-protein coupled receptors family 1 profile domain-containing protein</fullName>
    </recommendedName>
</protein>
<evidence type="ECO:0000313" key="11">
    <source>
        <dbReference type="EMBL" id="KAL1271721.1"/>
    </source>
</evidence>
<dbReference type="Gene3D" id="1.20.1070.10">
    <property type="entry name" value="Rhodopsin 7-helix transmembrane proteins"/>
    <property type="match status" value="1"/>
</dbReference>
<evidence type="ECO:0000256" key="8">
    <source>
        <dbReference type="ARBA" id="ARBA00023224"/>
    </source>
</evidence>
<dbReference type="PANTHER" id="PTHR24232">
    <property type="entry name" value="G-PROTEIN COUPLED RECEPTOR"/>
    <property type="match status" value="1"/>
</dbReference>
<evidence type="ECO:0000256" key="7">
    <source>
        <dbReference type="ARBA" id="ARBA00023180"/>
    </source>
</evidence>
<keyword evidence="7" id="KW-0325">Glycoprotein</keyword>
<feature type="transmembrane region" description="Helical" evidence="9">
    <location>
        <begin position="25"/>
        <end position="48"/>
    </location>
</feature>
<dbReference type="EMBL" id="JAYMGO010000007">
    <property type="protein sequence ID" value="KAL1271721.1"/>
    <property type="molecule type" value="Genomic_DNA"/>
</dbReference>
<evidence type="ECO:0000256" key="3">
    <source>
        <dbReference type="ARBA" id="ARBA00022989"/>
    </source>
</evidence>
<organism evidence="11 12">
    <name type="scientific">Cirrhinus molitorella</name>
    <name type="common">mud carp</name>
    <dbReference type="NCBI Taxonomy" id="172907"/>
    <lineage>
        <taxon>Eukaryota</taxon>
        <taxon>Metazoa</taxon>
        <taxon>Chordata</taxon>
        <taxon>Craniata</taxon>
        <taxon>Vertebrata</taxon>
        <taxon>Euteleostomi</taxon>
        <taxon>Actinopterygii</taxon>
        <taxon>Neopterygii</taxon>
        <taxon>Teleostei</taxon>
        <taxon>Ostariophysi</taxon>
        <taxon>Cypriniformes</taxon>
        <taxon>Cyprinidae</taxon>
        <taxon>Labeoninae</taxon>
        <taxon>Labeonini</taxon>
        <taxon>Cirrhinus</taxon>
    </lineage>
</organism>
<dbReference type="PROSITE" id="PS50262">
    <property type="entry name" value="G_PROTEIN_RECEP_F1_2"/>
    <property type="match status" value="1"/>
</dbReference>
<feature type="transmembrane region" description="Helical" evidence="9">
    <location>
        <begin position="212"/>
        <end position="235"/>
    </location>
</feature>
<evidence type="ECO:0000256" key="6">
    <source>
        <dbReference type="ARBA" id="ARBA00023170"/>
    </source>
</evidence>
<feature type="transmembrane region" description="Helical" evidence="9">
    <location>
        <begin position="69"/>
        <end position="89"/>
    </location>
</feature>
<feature type="transmembrane region" description="Helical" evidence="9">
    <location>
        <begin position="241"/>
        <end position="267"/>
    </location>
</feature>
<feature type="transmembrane region" description="Helical" evidence="9">
    <location>
        <begin position="95"/>
        <end position="118"/>
    </location>
</feature>
<keyword evidence="2 9" id="KW-0812">Transmembrane</keyword>
<keyword evidence="8" id="KW-0807">Transducer</keyword>
<keyword evidence="12" id="KW-1185">Reference proteome</keyword>
<evidence type="ECO:0000256" key="4">
    <source>
        <dbReference type="ARBA" id="ARBA00023040"/>
    </source>
</evidence>
<dbReference type="PANTHER" id="PTHR24232:SF53">
    <property type="entry name" value="G-PROTEIN COUPLED RECEPTORS FAMILY 1 PROFILE DOMAIN-CONTAINING PROTEIN"/>
    <property type="match status" value="1"/>
</dbReference>
<accession>A0ABR3N4D9</accession>